<proteinExistence type="predicted"/>
<comment type="caution">
    <text evidence="2">The sequence shown here is derived from an EMBL/GenBank/DDBJ whole genome shotgun (WGS) entry which is preliminary data.</text>
</comment>
<evidence type="ECO:0000313" key="3">
    <source>
        <dbReference type="Proteomes" id="UP000467841"/>
    </source>
</evidence>
<gene>
    <name evidence="2" type="ORF">MERR_LOCUS23226</name>
</gene>
<feature type="compositionally biased region" description="Basic and acidic residues" evidence="1">
    <location>
        <begin position="55"/>
        <end position="67"/>
    </location>
</feature>
<name>A0A6D2J3C9_9BRAS</name>
<dbReference type="AlphaFoldDB" id="A0A6D2J3C9"/>
<feature type="region of interest" description="Disordered" evidence="1">
    <location>
        <begin position="1"/>
        <end position="37"/>
    </location>
</feature>
<feature type="compositionally biased region" description="Basic and acidic residues" evidence="1">
    <location>
        <begin position="16"/>
        <end position="32"/>
    </location>
</feature>
<evidence type="ECO:0000313" key="2">
    <source>
        <dbReference type="EMBL" id="CAA7035991.1"/>
    </source>
</evidence>
<keyword evidence="3" id="KW-1185">Reference proteome</keyword>
<feature type="region of interest" description="Disordered" evidence="1">
    <location>
        <begin position="54"/>
        <end position="90"/>
    </location>
</feature>
<feature type="compositionally biased region" description="Basic residues" evidence="1">
    <location>
        <begin position="68"/>
        <end position="78"/>
    </location>
</feature>
<sequence>MDYLDKGLQSLACETSNKKSEGEDRVDTESEKNTIGNGSRILLPAKCTVLCSTTRSEKPENEQEAEKKQRKKSARRLKQNNSGFRSRECVHRLPNLSAGVHSSLGTGKIGHGEEEIEEIKCGRVRLFRRRKS</sequence>
<organism evidence="2 3">
    <name type="scientific">Microthlaspi erraticum</name>
    <dbReference type="NCBI Taxonomy" id="1685480"/>
    <lineage>
        <taxon>Eukaryota</taxon>
        <taxon>Viridiplantae</taxon>
        <taxon>Streptophyta</taxon>
        <taxon>Embryophyta</taxon>
        <taxon>Tracheophyta</taxon>
        <taxon>Spermatophyta</taxon>
        <taxon>Magnoliopsida</taxon>
        <taxon>eudicotyledons</taxon>
        <taxon>Gunneridae</taxon>
        <taxon>Pentapetalae</taxon>
        <taxon>rosids</taxon>
        <taxon>malvids</taxon>
        <taxon>Brassicales</taxon>
        <taxon>Brassicaceae</taxon>
        <taxon>Coluteocarpeae</taxon>
        <taxon>Microthlaspi</taxon>
    </lineage>
</organism>
<reference evidence="2" key="1">
    <citation type="submission" date="2020-01" db="EMBL/GenBank/DDBJ databases">
        <authorList>
            <person name="Mishra B."/>
        </authorList>
    </citation>
    <scope>NUCLEOTIDE SEQUENCE [LARGE SCALE GENOMIC DNA]</scope>
</reference>
<dbReference type="Proteomes" id="UP000467841">
    <property type="component" value="Unassembled WGS sequence"/>
</dbReference>
<accession>A0A6D2J3C9</accession>
<dbReference type="EMBL" id="CACVBM020001163">
    <property type="protein sequence ID" value="CAA7035991.1"/>
    <property type="molecule type" value="Genomic_DNA"/>
</dbReference>
<protein>
    <submittedName>
        <fullName evidence="2">Uncharacterized protein</fullName>
    </submittedName>
</protein>
<evidence type="ECO:0000256" key="1">
    <source>
        <dbReference type="SAM" id="MobiDB-lite"/>
    </source>
</evidence>